<evidence type="ECO:0000256" key="4">
    <source>
        <dbReference type="ARBA" id="ARBA00022679"/>
    </source>
</evidence>
<keyword evidence="5 8" id="KW-0418">Kinase</keyword>
<evidence type="ECO:0000256" key="3">
    <source>
        <dbReference type="ARBA" id="ARBA00022553"/>
    </source>
</evidence>
<dbReference type="Gene3D" id="1.10.287.130">
    <property type="match status" value="1"/>
</dbReference>
<keyword evidence="9" id="KW-1185">Reference proteome</keyword>
<organism evidence="8 9">
    <name type="scientific">Alcanivorax quisquiliarum</name>
    <dbReference type="NCBI Taxonomy" id="2933565"/>
    <lineage>
        <taxon>Bacteria</taxon>
        <taxon>Pseudomonadati</taxon>
        <taxon>Pseudomonadota</taxon>
        <taxon>Gammaproteobacteria</taxon>
        <taxon>Oceanospirillales</taxon>
        <taxon>Alcanivoracaceae</taxon>
        <taxon>Alcanivorax</taxon>
    </lineage>
</organism>
<keyword evidence="6" id="KW-0902">Two-component regulatory system</keyword>
<keyword evidence="4" id="KW-0808">Transferase</keyword>
<dbReference type="PANTHER" id="PTHR43711:SF1">
    <property type="entry name" value="HISTIDINE KINASE 1"/>
    <property type="match status" value="1"/>
</dbReference>
<dbReference type="RefSeq" id="WP_246952620.1">
    <property type="nucleotide sequence ID" value="NZ_JALKII010000007.1"/>
</dbReference>
<dbReference type="InterPro" id="IPR036890">
    <property type="entry name" value="HATPase_C_sf"/>
</dbReference>
<evidence type="ECO:0000256" key="5">
    <source>
        <dbReference type="ARBA" id="ARBA00022777"/>
    </source>
</evidence>
<feature type="domain" description="Histidine kinase" evidence="7">
    <location>
        <begin position="98"/>
        <end position="311"/>
    </location>
</feature>
<protein>
    <recommendedName>
        <fullName evidence="2">histidine kinase</fullName>
        <ecNumber evidence="2">2.7.13.3</ecNumber>
    </recommendedName>
</protein>
<dbReference type="PANTHER" id="PTHR43711">
    <property type="entry name" value="TWO-COMPONENT HISTIDINE KINASE"/>
    <property type="match status" value="1"/>
</dbReference>
<dbReference type="SUPFAM" id="SSF47384">
    <property type="entry name" value="Homodimeric domain of signal transducing histidine kinase"/>
    <property type="match status" value="1"/>
</dbReference>
<dbReference type="EMBL" id="JALKII010000007">
    <property type="protein sequence ID" value="MCK0538212.1"/>
    <property type="molecule type" value="Genomic_DNA"/>
</dbReference>
<dbReference type="SMART" id="SM00387">
    <property type="entry name" value="HATPase_c"/>
    <property type="match status" value="1"/>
</dbReference>
<dbReference type="CDD" id="cd00082">
    <property type="entry name" value="HisKA"/>
    <property type="match status" value="1"/>
</dbReference>
<dbReference type="SMART" id="SM00388">
    <property type="entry name" value="HisKA"/>
    <property type="match status" value="1"/>
</dbReference>
<evidence type="ECO:0000256" key="6">
    <source>
        <dbReference type="ARBA" id="ARBA00023012"/>
    </source>
</evidence>
<evidence type="ECO:0000256" key="2">
    <source>
        <dbReference type="ARBA" id="ARBA00012438"/>
    </source>
</evidence>
<sequence length="312" mass="34746">MPYLGLVPLSRATLLPQGLVVSHVVLMLSGMAVRISSARRLERNAERERLRVAAEMHTLLEHQVAERTTALRTELQARRQAERKLNDMLSEQRSFLAMVSHEFRTPLAVMGMVAHNIGARHEDNAATCADVARATRANQRLLGLVDACLNSEWLDSAEMRLRLQWQDVSRLLRESCEQRRHASGREITLTAPVQPVMSKVDAALIQVVFDNLIGNALKYARPDSPVLLSVRRQPDGAVEIAVADQGPGVPPDEQAQVFERYYRSPGVLSHSGIGIGLHIVKRIVTLHDGTVWLDARYREGARFVVRLPPSAS</sequence>
<dbReference type="EC" id="2.7.13.3" evidence="2"/>
<dbReference type="InterPro" id="IPR004358">
    <property type="entry name" value="Sig_transdc_His_kin-like_C"/>
</dbReference>
<dbReference type="Gene3D" id="3.30.565.10">
    <property type="entry name" value="Histidine kinase-like ATPase, C-terminal domain"/>
    <property type="match status" value="1"/>
</dbReference>
<evidence type="ECO:0000256" key="1">
    <source>
        <dbReference type="ARBA" id="ARBA00000085"/>
    </source>
</evidence>
<dbReference type="InterPro" id="IPR036097">
    <property type="entry name" value="HisK_dim/P_sf"/>
</dbReference>
<accession>A0ABT0E9B4</accession>
<dbReference type="GO" id="GO:0016301">
    <property type="term" value="F:kinase activity"/>
    <property type="evidence" value="ECO:0007669"/>
    <property type="project" value="UniProtKB-KW"/>
</dbReference>
<keyword evidence="3" id="KW-0597">Phosphoprotein</keyword>
<dbReference type="InterPro" id="IPR050736">
    <property type="entry name" value="Sensor_HK_Regulatory"/>
</dbReference>
<evidence type="ECO:0000259" key="7">
    <source>
        <dbReference type="PROSITE" id="PS50109"/>
    </source>
</evidence>
<dbReference type="InterPro" id="IPR005467">
    <property type="entry name" value="His_kinase_dom"/>
</dbReference>
<dbReference type="Pfam" id="PF02518">
    <property type="entry name" value="HATPase_c"/>
    <property type="match status" value="1"/>
</dbReference>
<dbReference type="InterPro" id="IPR003661">
    <property type="entry name" value="HisK_dim/P_dom"/>
</dbReference>
<reference evidence="8" key="1">
    <citation type="submission" date="2022-04" db="EMBL/GenBank/DDBJ databases">
        <title>Alcanivorax sp. CY1518 draft genome sequence.</title>
        <authorList>
            <person name="Zhao G."/>
            <person name="An M."/>
        </authorList>
    </citation>
    <scope>NUCLEOTIDE SEQUENCE</scope>
    <source>
        <strain evidence="8">CY1518</strain>
    </source>
</reference>
<dbReference type="PROSITE" id="PS50109">
    <property type="entry name" value="HIS_KIN"/>
    <property type="match status" value="1"/>
</dbReference>
<comment type="caution">
    <text evidence="8">The sequence shown here is derived from an EMBL/GenBank/DDBJ whole genome shotgun (WGS) entry which is preliminary data.</text>
</comment>
<proteinExistence type="predicted"/>
<evidence type="ECO:0000313" key="8">
    <source>
        <dbReference type="EMBL" id="MCK0538212.1"/>
    </source>
</evidence>
<dbReference type="CDD" id="cd00075">
    <property type="entry name" value="HATPase"/>
    <property type="match status" value="1"/>
</dbReference>
<dbReference type="Pfam" id="PF00512">
    <property type="entry name" value="HisKA"/>
    <property type="match status" value="1"/>
</dbReference>
<dbReference type="SUPFAM" id="SSF55874">
    <property type="entry name" value="ATPase domain of HSP90 chaperone/DNA topoisomerase II/histidine kinase"/>
    <property type="match status" value="1"/>
</dbReference>
<evidence type="ECO:0000313" key="9">
    <source>
        <dbReference type="Proteomes" id="UP001165524"/>
    </source>
</evidence>
<dbReference type="Proteomes" id="UP001165524">
    <property type="component" value="Unassembled WGS sequence"/>
</dbReference>
<dbReference type="InterPro" id="IPR003594">
    <property type="entry name" value="HATPase_dom"/>
</dbReference>
<name>A0ABT0E9B4_9GAMM</name>
<dbReference type="PRINTS" id="PR00344">
    <property type="entry name" value="BCTRLSENSOR"/>
</dbReference>
<comment type="catalytic activity">
    <reaction evidence="1">
        <text>ATP + protein L-histidine = ADP + protein N-phospho-L-histidine.</text>
        <dbReference type="EC" id="2.7.13.3"/>
    </reaction>
</comment>
<gene>
    <name evidence="8" type="ORF">MU846_10875</name>
</gene>